<comment type="caution">
    <text evidence="1">The sequence shown here is derived from an EMBL/GenBank/DDBJ whole genome shotgun (WGS) entry which is preliminary data.</text>
</comment>
<gene>
    <name evidence="1" type="ORF">IKC_06159</name>
</gene>
<dbReference type="Proteomes" id="UP000014028">
    <property type="component" value="Unassembled WGS sequence"/>
</dbReference>
<organism evidence="1 2">
    <name type="scientific">Bacillus cereus VD184</name>
    <dbReference type="NCBI Taxonomy" id="1053242"/>
    <lineage>
        <taxon>Bacteria</taxon>
        <taxon>Bacillati</taxon>
        <taxon>Bacillota</taxon>
        <taxon>Bacilli</taxon>
        <taxon>Bacillales</taxon>
        <taxon>Bacillaceae</taxon>
        <taxon>Bacillus</taxon>
        <taxon>Bacillus cereus group</taxon>
    </lineage>
</organism>
<dbReference type="RefSeq" id="WP_016124085.1">
    <property type="nucleotide sequence ID" value="NZ_KB976852.1"/>
</dbReference>
<sequence length="60" mass="6847">MRLIYDNDTPRVFLYPAYGQVEKGFIVDVLDKDLIVSLKEKGFKKAPPFKGANEEEKIDG</sequence>
<dbReference type="AlphaFoldDB" id="A0A9W5R064"/>
<proteinExistence type="predicted"/>
<reference evidence="1 2" key="1">
    <citation type="submission" date="2012-12" db="EMBL/GenBank/DDBJ databases">
        <title>The Genome Sequence of Bacillus cereus VD184.</title>
        <authorList>
            <consortium name="The Broad Institute Genome Sequencing Platform"/>
            <consortium name="The Broad Institute Genome Sequencing Center for Infectious Disease"/>
            <person name="Feldgarden M."/>
            <person name="Van der Auwera G.A."/>
            <person name="Mahillon J."/>
            <person name="Duprez V."/>
            <person name="Timmery S."/>
            <person name="Mattelet C."/>
            <person name="Dierick K."/>
            <person name="Sun M."/>
            <person name="Yu Z."/>
            <person name="Zhu L."/>
            <person name="Hu X."/>
            <person name="Shank E.B."/>
            <person name="Swiecicka I."/>
            <person name="Hansen B.M."/>
            <person name="Andrup L."/>
            <person name="Walker B."/>
            <person name="Young S.K."/>
            <person name="Zeng Q."/>
            <person name="Gargeya S."/>
            <person name="Fitzgerald M."/>
            <person name="Haas B."/>
            <person name="Abouelleil A."/>
            <person name="Alvarado L."/>
            <person name="Arachchi H.M."/>
            <person name="Berlin A.M."/>
            <person name="Chapman S.B."/>
            <person name="Dewar J."/>
            <person name="Goldberg J."/>
            <person name="Griggs A."/>
            <person name="Gujja S."/>
            <person name="Hansen M."/>
            <person name="Howarth C."/>
            <person name="Imamovic A."/>
            <person name="Larimer J."/>
            <person name="McCowan C."/>
            <person name="Murphy C."/>
            <person name="Neiman D."/>
            <person name="Pearson M."/>
            <person name="Priest M."/>
            <person name="Roberts A."/>
            <person name="Saif S."/>
            <person name="Shea T."/>
            <person name="Sisk P."/>
            <person name="Sykes S."/>
            <person name="Wortman J."/>
            <person name="Nusbaum C."/>
            <person name="Birren B."/>
        </authorList>
    </citation>
    <scope>NUCLEOTIDE SEQUENCE [LARGE SCALE GENOMIC DNA]</scope>
    <source>
        <strain evidence="1 2">VD184</strain>
    </source>
</reference>
<dbReference type="EMBL" id="AHFK01000113">
    <property type="protein sequence ID" value="EOQ00961.1"/>
    <property type="molecule type" value="Genomic_DNA"/>
</dbReference>
<evidence type="ECO:0000313" key="2">
    <source>
        <dbReference type="Proteomes" id="UP000014028"/>
    </source>
</evidence>
<name>A0A9W5R064_BACCE</name>
<protein>
    <submittedName>
        <fullName evidence="1">Uncharacterized protein</fullName>
    </submittedName>
</protein>
<accession>A0A9W5R064</accession>
<evidence type="ECO:0000313" key="1">
    <source>
        <dbReference type="EMBL" id="EOQ00961.1"/>
    </source>
</evidence>